<feature type="compositionally biased region" description="Polar residues" evidence="1">
    <location>
        <begin position="68"/>
        <end position="84"/>
    </location>
</feature>
<sequence length="84" mass="9911">MKNSRTTRLYLIQIHRLNQSINNRASFWKISHLTDQILTTTRTNDQRTFEQVPQYPSTKHATPRKLQRSLTIPNQKSSTTFLDP</sequence>
<dbReference type="EMBL" id="VSWC01000171">
    <property type="protein sequence ID" value="KAA1070724.1"/>
    <property type="molecule type" value="Genomic_DNA"/>
</dbReference>
<evidence type="ECO:0000313" key="3">
    <source>
        <dbReference type="Proteomes" id="UP000324748"/>
    </source>
</evidence>
<accession>A0A5B0M4I8</accession>
<proteinExistence type="predicted"/>
<feature type="compositionally biased region" description="Polar residues" evidence="1">
    <location>
        <begin position="49"/>
        <end position="60"/>
    </location>
</feature>
<gene>
    <name evidence="2" type="ORF">PGT21_022210</name>
</gene>
<organism evidence="2 3">
    <name type="scientific">Puccinia graminis f. sp. tritici</name>
    <dbReference type="NCBI Taxonomy" id="56615"/>
    <lineage>
        <taxon>Eukaryota</taxon>
        <taxon>Fungi</taxon>
        <taxon>Dikarya</taxon>
        <taxon>Basidiomycota</taxon>
        <taxon>Pucciniomycotina</taxon>
        <taxon>Pucciniomycetes</taxon>
        <taxon>Pucciniales</taxon>
        <taxon>Pucciniaceae</taxon>
        <taxon>Puccinia</taxon>
    </lineage>
</organism>
<evidence type="ECO:0000256" key="1">
    <source>
        <dbReference type="SAM" id="MobiDB-lite"/>
    </source>
</evidence>
<name>A0A5B0M4I8_PUCGR</name>
<protein>
    <submittedName>
        <fullName evidence="2">Uncharacterized protein</fullName>
    </submittedName>
</protein>
<comment type="caution">
    <text evidence="2">The sequence shown here is derived from an EMBL/GenBank/DDBJ whole genome shotgun (WGS) entry which is preliminary data.</text>
</comment>
<reference evidence="2 3" key="1">
    <citation type="submission" date="2019-05" db="EMBL/GenBank/DDBJ databases">
        <title>Emergence of the Ug99 lineage of the wheat stem rust pathogen through somatic hybridization.</title>
        <authorList>
            <person name="Li F."/>
            <person name="Upadhyaya N.M."/>
            <person name="Sperschneider J."/>
            <person name="Matny O."/>
            <person name="Nguyen-Phuc H."/>
            <person name="Mago R."/>
            <person name="Raley C."/>
            <person name="Miller M.E."/>
            <person name="Silverstein K.A.T."/>
            <person name="Henningsen E."/>
            <person name="Hirsch C.D."/>
            <person name="Visser B."/>
            <person name="Pretorius Z.A."/>
            <person name="Steffenson B.J."/>
            <person name="Schwessinger B."/>
            <person name="Dodds P.N."/>
            <person name="Figueroa M."/>
        </authorList>
    </citation>
    <scope>NUCLEOTIDE SEQUENCE [LARGE SCALE GENOMIC DNA]</scope>
    <source>
        <strain evidence="2">21-0</strain>
    </source>
</reference>
<feature type="region of interest" description="Disordered" evidence="1">
    <location>
        <begin position="44"/>
        <end position="84"/>
    </location>
</feature>
<dbReference type="Proteomes" id="UP000324748">
    <property type="component" value="Unassembled WGS sequence"/>
</dbReference>
<evidence type="ECO:0000313" key="2">
    <source>
        <dbReference type="EMBL" id="KAA1070724.1"/>
    </source>
</evidence>
<keyword evidence="3" id="KW-1185">Reference proteome</keyword>
<dbReference type="AlphaFoldDB" id="A0A5B0M4I8"/>